<dbReference type="InterPro" id="IPR002543">
    <property type="entry name" value="FtsK_dom"/>
</dbReference>
<dbReference type="Proteomes" id="UP000010729">
    <property type="component" value="Unassembled WGS sequence"/>
</dbReference>
<feature type="transmembrane region" description="Helical" evidence="6">
    <location>
        <begin position="250"/>
        <end position="267"/>
    </location>
</feature>
<reference evidence="9 10" key="1">
    <citation type="journal article" date="2013" name="Genome Announc.">
        <title>Draft Genome Sequence of Arthrobacter crystallopoietes Strain BAB-32, Revealing Genes for Bioremediation.</title>
        <authorList>
            <person name="Joshi M.N."/>
            <person name="Pandit A.S."/>
            <person name="Sharma A."/>
            <person name="Pandya R.V."/>
            <person name="Desai S.M."/>
            <person name="Saxena A.K."/>
            <person name="Bagatharia S.B."/>
        </authorList>
    </citation>
    <scope>NUCLEOTIDE SEQUENCE [LARGE SCALE GENOMIC DNA]</scope>
    <source>
        <strain evidence="9 10">BAB-32</strain>
    </source>
</reference>
<dbReference type="CDD" id="cd00060">
    <property type="entry name" value="FHA"/>
    <property type="match status" value="1"/>
</dbReference>
<evidence type="ECO:0000256" key="2">
    <source>
        <dbReference type="ARBA" id="ARBA00022741"/>
    </source>
</evidence>
<evidence type="ECO:0000256" key="6">
    <source>
        <dbReference type="SAM" id="Phobius"/>
    </source>
</evidence>
<feature type="binding site" evidence="4">
    <location>
        <begin position="574"/>
        <end position="581"/>
    </location>
    <ligand>
        <name>ATP</name>
        <dbReference type="ChEBI" id="CHEBI:30616"/>
    </ligand>
</feature>
<feature type="transmembrane region" description="Helical" evidence="6">
    <location>
        <begin position="226"/>
        <end position="244"/>
    </location>
</feature>
<dbReference type="RefSeq" id="WP_005267226.1">
    <property type="nucleotide sequence ID" value="NZ_ANPE02000067.1"/>
</dbReference>
<keyword evidence="6" id="KW-0472">Membrane</keyword>
<dbReference type="PANTHER" id="PTHR22683:SF1">
    <property type="entry name" value="TYPE VII SECRETION SYSTEM PROTEIN ESSC"/>
    <property type="match status" value="1"/>
</dbReference>
<keyword evidence="10" id="KW-1185">Reference proteome</keyword>
<dbReference type="Pfam" id="PF01580">
    <property type="entry name" value="FtsK_SpoIIIE"/>
    <property type="match status" value="1"/>
</dbReference>
<keyword evidence="3 4" id="KW-0067">ATP-binding</keyword>
<dbReference type="GO" id="GO:0003677">
    <property type="term" value="F:DNA binding"/>
    <property type="evidence" value="ECO:0007669"/>
    <property type="project" value="InterPro"/>
</dbReference>
<feature type="domain" description="FtsK" evidence="8">
    <location>
        <begin position="556"/>
        <end position="740"/>
    </location>
</feature>
<dbReference type="SMART" id="SM00382">
    <property type="entry name" value="AAA"/>
    <property type="match status" value="2"/>
</dbReference>
<dbReference type="SUPFAM" id="SSF49879">
    <property type="entry name" value="SMAD/FHA domain"/>
    <property type="match status" value="1"/>
</dbReference>
<sequence>MPLHLSVAASEHLPPQFVQQVAALREIVADDALPDAGPLAQWLLDRLGATAAEVSLTVDGVPLRSLVPHRLPLVSGAVIVCGLPARKRPRNRTTAAPRSGAPVLALAVTGGPDAGKVLELARGEHVLGRDGAALLVDDPQLSRKHARITVDNRSVRITDLDSANGIVAEGRRVASAELVSGREISAGGSRMTLYLAGEPLPGVSPDEDLDSPVQVAAPAPDPRGKLTLLLAGLPLVAGVALAVITGMWFFLAFSAVSLLAAAIPYAAGRRKRRAFKAAVSAAAASDLQRRQQAAPDPARLVYGQLREAATGSAGSQPEHLWLRLGTADQEARIAAAGTPDLQVPVLQDAPLAVDLLATRRISCSGPATVLRRLLNSCLLQLGARALQSDLSVVCYGTADSMPPAARFLPGTVLASRPEVLAAQLRQDGRPLVLLITDRHDIADEVIESSDANLAIIRFSSPVPADEAQIQLVPGRGTLRRLGTSTAFQPDLVCAGTLERFARLAARAAATLPANISGTVPDSCGLEALLPGAEPTGLWARNAAAAGIPAVIGADATGPVTLDLASEGPHLLIAGTTGSGKSELLKSLVLSLAYQHPPEKLNFLFIDFKGGSGLGSVSGLPHSAGLLTDLTASQVGRALSWLRAEVTRRELELARLGVADIRDCPPTVLHRLMVVVDEFRMLADEVPQALPELMRVAALGRSLGIHLIMATQRPQGAISADIRANVTSSVALRVQTALESADLVGTSAAADIAVASPGRAFLRIGPAAAREFQSASASIRAAPSGPAAAVLHEWLEPHRINRPDLERLQPDGQDPDPAAKLVTRLHQAATAAGSVAAIQLPPPLPERLELHTLPQPSKPDSLRLGLFDLPAQQRQLAMDWVPEDDGHLAALGASGSGTQLVLKAATAGLLGSAAERHVYVLDGDGSLRFAAAAERTGAYAGPTETERAARVLKRLASETAKRLASVAMDTNADSPRAVPLIVIVSGWGRWASAFRSGKFGWAEECLLDLARDGAAAAVVLCIAGDRELAAARILGMLPNKLFFPAFTGPETQMAWPKLPPMDDIPGRALAQGPFVPAMEAVAHVVDDPAQGLQPREAKQQPFRIEPLPDQVPADQLPDDEQPEDMLIIGVEGDELGPASLRITPGEAVLVLGAAGSGKTNLIELLERQASTRYNCLRPPQGTDASAYWSSLDLFGTGTLLLIDDAHLLAPPAHQRVAKLLEAGAAAVVAARPGPALLQQVPAALTARSNGRGFILSPAAAADGDLLGVRLDAARCPPGRAYRVEYGMAVPLQTGYVRA</sequence>
<accession>N1VBK3</accession>
<keyword evidence="1" id="KW-0597">Phosphoprotein</keyword>
<keyword evidence="2 4" id="KW-0547">Nucleotide-binding</keyword>
<evidence type="ECO:0000259" key="8">
    <source>
        <dbReference type="PROSITE" id="PS50901"/>
    </source>
</evidence>
<protein>
    <submittedName>
        <fullName evidence="9">FHA domain-containing protein</fullName>
    </submittedName>
</protein>
<gene>
    <name evidence="9" type="ORF">D477_003248</name>
</gene>
<dbReference type="InterPro" id="IPR003593">
    <property type="entry name" value="AAA+_ATPase"/>
</dbReference>
<dbReference type="InterPro" id="IPR008984">
    <property type="entry name" value="SMAD_FHA_dom_sf"/>
</dbReference>
<feature type="domain" description="FHA" evidence="7">
    <location>
        <begin position="118"/>
        <end position="173"/>
    </location>
</feature>
<evidence type="ECO:0000256" key="3">
    <source>
        <dbReference type="ARBA" id="ARBA00022840"/>
    </source>
</evidence>
<dbReference type="Gene3D" id="2.60.200.20">
    <property type="match status" value="1"/>
</dbReference>
<dbReference type="InterPro" id="IPR000253">
    <property type="entry name" value="FHA_dom"/>
</dbReference>
<evidence type="ECO:0000313" key="10">
    <source>
        <dbReference type="Proteomes" id="UP000010729"/>
    </source>
</evidence>
<dbReference type="SUPFAM" id="SSF52540">
    <property type="entry name" value="P-loop containing nucleoside triphosphate hydrolases"/>
    <property type="match status" value="2"/>
</dbReference>
<dbReference type="InterPro" id="IPR027417">
    <property type="entry name" value="P-loop_NTPase"/>
</dbReference>
<dbReference type="PROSITE" id="PS50006">
    <property type="entry name" value="FHA_DOMAIN"/>
    <property type="match status" value="1"/>
</dbReference>
<name>N1VBK3_9MICC</name>
<dbReference type="InterPro" id="IPR050206">
    <property type="entry name" value="FtsK/SpoIIIE/SftA"/>
</dbReference>
<evidence type="ECO:0000313" key="9">
    <source>
        <dbReference type="EMBL" id="EMY35678.1"/>
    </source>
</evidence>
<keyword evidence="6" id="KW-0812">Transmembrane</keyword>
<comment type="caution">
    <text evidence="9">The sequence shown here is derived from an EMBL/GenBank/DDBJ whole genome shotgun (WGS) entry which is preliminary data.</text>
</comment>
<feature type="region of interest" description="Disordered" evidence="5">
    <location>
        <begin position="1090"/>
        <end position="1114"/>
    </location>
</feature>
<keyword evidence="6" id="KW-1133">Transmembrane helix</keyword>
<dbReference type="GO" id="GO:0005524">
    <property type="term" value="F:ATP binding"/>
    <property type="evidence" value="ECO:0007669"/>
    <property type="project" value="UniProtKB-UniRule"/>
</dbReference>
<evidence type="ECO:0000256" key="1">
    <source>
        <dbReference type="ARBA" id="ARBA00022553"/>
    </source>
</evidence>
<proteinExistence type="predicted"/>
<dbReference type="SMART" id="SM00240">
    <property type="entry name" value="FHA"/>
    <property type="match status" value="1"/>
</dbReference>
<dbReference type="InterPro" id="IPR032030">
    <property type="entry name" value="YscD_cytoplasmic_dom"/>
</dbReference>
<dbReference type="OrthoDB" id="9807790at2"/>
<dbReference type="Gene3D" id="3.40.50.300">
    <property type="entry name" value="P-loop containing nucleotide triphosphate hydrolases"/>
    <property type="match status" value="2"/>
</dbReference>
<dbReference type="Pfam" id="PF16697">
    <property type="entry name" value="Yop-YscD_cpl"/>
    <property type="match status" value="1"/>
</dbReference>
<evidence type="ECO:0000256" key="4">
    <source>
        <dbReference type="PROSITE-ProRule" id="PRU00289"/>
    </source>
</evidence>
<organism evidence="9 10">
    <name type="scientific">Arthrobacter crystallopoietes BAB-32</name>
    <dbReference type="NCBI Taxonomy" id="1246476"/>
    <lineage>
        <taxon>Bacteria</taxon>
        <taxon>Bacillati</taxon>
        <taxon>Actinomycetota</taxon>
        <taxon>Actinomycetes</taxon>
        <taxon>Micrococcales</taxon>
        <taxon>Micrococcaceae</taxon>
        <taxon>Crystallibacter</taxon>
    </lineage>
</organism>
<dbReference type="EMBL" id="ANPE02000067">
    <property type="protein sequence ID" value="EMY35678.1"/>
    <property type="molecule type" value="Genomic_DNA"/>
</dbReference>
<dbReference type="PROSITE" id="PS50901">
    <property type="entry name" value="FTSK"/>
    <property type="match status" value="1"/>
</dbReference>
<dbReference type="CDD" id="cd01127">
    <property type="entry name" value="TrwB_TraG_TraD_VirD4"/>
    <property type="match status" value="1"/>
</dbReference>
<evidence type="ECO:0000256" key="5">
    <source>
        <dbReference type="SAM" id="MobiDB-lite"/>
    </source>
</evidence>
<dbReference type="PANTHER" id="PTHR22683">
    <property type="entry name" value="SPORULATION PROTEIN RELATED"/>
    <property type="match status" value="1"/>
</dbReference>
<evidence type="ECO:0000259" key="7">
    <source>
        <dbReference type="PROSITE" id="PS50006"/>
    </source>
</evidence>